<evidence type="ECO:0000313" key="1">
    <source>
        <dbReference type="EMBL" id="RZO25630.1"/>
    </source>
</evidence>
<dbReference type="PANTHER" id="PTHR28055:SF1">
    <property type="entry name" value="ALTERED INHERITANCE OF MITOCHONDRIA PROTEIN 41, MITOCHONDRIAL"/>
    <property type="match status" value="1"/>
</dbReference>
<name>A0A520MWM1_9GAMM</name>
<dbReference type="AlphaFoldDB" id="A0A520MWM1"/>
<dbReference type="PANTHER" id="PTHR28055">
    <property type="entry name" value="ALTERED INHERITANCE OF MITOCHONDRIA PROTEIN 41, MITOCHONDRIAL"/>
    <property type="match status" value="1"/>
</dbReference>
<dbReference type="EMBL" id="SHBE01000013">
    <property type="protein sequence ID" value="RZO25630.1"/>
    <property type="molecule type" value="Genomic_DNA"/>
</dbReference>
<dbReference type="InterPro" id="IPR023168">
    <property type="entry name" value="GatB_Yqey_C_2"/>
</dbReference>
<dbReference type="Gene3D" id="1.10.10.410">
    <property type="match status" value="1"/>
</dbReference>
<accession>A0A520MWM1</accession>
<dbReference type="Gene3D" id="1.10.1510.10">
    <property type="entry name" value="Uncharacterised protein YqeY/AIM41 PF09424, N-terminal domain"/>
    <property type="match status" value="1"/>
</dbReference>
<gene>
    <name evidence="1" type="ORF">EVA92_04810</name>
</gene>
<dbReference type="SUPFAM" id="SSF89095">
    <property type="entry name" value="GatB/YqeY motif"/>
    <property type="match status" value="1"/>
</dbReference>
<proteinExistence type="predicted"/>
<reference evidence="1 2" key="1">
    <citation type="submission" date="2019-02" db="EMBL/GenBank/DDBJ databases">
        <title>Prokaryotic population dynamics and viral predation in marine succession experiment using metagenomics: the confinement effect.</title>
        <authorList>
            <person name="Haro-Moreno J.M."/>
            <person name="Rodriguez-Valera F."/>
            <person name="Lopez-Perez M."/>
        </authorList>
    </citation>
    <scope>NUCLEOTIDE SEQUENCE [LARGE SCALE GENOMIC DNA]</scope>
    <source>
        <strain evidence="1">MED-G159</strain>
    </source>
</reference>
<sequence>MFDKDVFKRDTLRLVTSEVKRFEVDNRKDPTDDDVISIIKRMAKQRKDSIQQYKDGGRPDLEKIESDELNLIQKFLPESLSGDALKDALEKIISDNSFNSMKDMGNIMKELKSRHPNAEMSEASSIIKNLFS</sequence>
<dbReference type="Pfam" id="PF09424">
    <property type="entry name" value="YqeY"/>
    <property type="match status" value="1"/>
</dbReference>
<dbReference type="Proteomes" id="UP000315825">
    <property type="component" value="Unassembled WGS sequence"/>
</dbReference>
<dbReference type="GO" id="GO:0016884">
    <property type="term" value="F:carbon-nitrogen ligase activity, with glutamine as amido-N-donor"/>
    <property type="evidence" value="ECO:0007669"/>
    <property type="project" value="InterPro"/>
</dbReference>
<comment type="caution">
    <text evidence="1">The sequence shown here is derived from an EMBL/GenBank/DDBJ whole genome shotgun (WGS) entry which is preliminary data.</text>
</comment>
<dbReference type="InterPro" id="IPR019004">
    <property type="entry name" value="YqeY/Aim41"/>
</dbReference>
<dbReference type="InterPro" id="IPR042184">
    <property type="entry name" value="YqeY/Aim41_N"/>
</dbReference>
<dbReference type="InterPro" id="IPR003789">
    <property type="entry name" value="Asn/Gln_tRNA_amidoTrase-B-like"/>
</dbReference>
<protein>
    <submittedName>
        <fullName evidence="1">GatB/YqeY domain-containing protein</fullName>
    </submittedName>
</protein>
<evidence type="ECO:0000313" key="2">
    <source>
        <dbReference type="Proteomes" id="UP000315825"/>
    </source>
</evidence>
<organism evidence="1 2">
    <name type="scientific">SAR86 cluster bacterium</name>
    <dbReference type="NCBI Taxonomy" id="2030880"/>
    <lineage>
        <taxon>Bacteria</taxon>
        <taxon>Pseudomonadati</taxon>
        <taxon>Pseudomonadota</taxon>
        <taxon>Gammaproteobacteria</taxon>
        <taxon>SAR86 cluster</taxon>
    </lineage>
</organism>